<dbReference type="Proteomes" id="UP000012329">
    <property type="component" value="Unassembled WGS sequence"/>
</dbReference>
<organism evidence="1 2">
    <name type="scientific">Leptospira interrogans str. 2002000626</name>
    <dbReference type="NCBI Taxonomy" id="996803"/>
    <lineage>
        <taxon>Bacteria</taxon>
        <taxon>Pseudomonadati</taxon>
        <taxon>Spirochaetota</taxon>
        <taxon>Spirochaetia</taxon>
        <taxon>Leptospirales</taxon>
        <taxon>Leptospiraceae</taxon>
        <taxon>Leptospira</taxon>
    </lineage>
</organism>
<reference evidence="1 2" key="1">
    <citation type="submission" date="2013-02" db="EMBL/GenBank/DDBJ databases">
        <authorList>
            <person name="Harkins D.M."/>
            <person name="Durkin A.S."/>
            <person name="Brinkac L.M."/>
            <person name="Haft D.H."/>
            <person name="Selengut J.D."/>
            <person name="Sanka R."/>
            <person name="DePew J."/>
            <person name="Purushe J."/>
            <person name="Whelen A.C."/>
            <person name="Vinetz J.M."/>
            <person name="Sutton G.G."/>
            <person name="Nierman W.C."/>
            <person name="Fouts D.E."/>
        </authorList>
    </citation>
    <scope>NUCLEOTIDE SEQUENCE [LARGE SCALE GENOMIC DNA]</scope>
    <source>
        <strain evidence="1 2">2002000626</strain>
    </source>
</reference>
<name>A0A829D0N2_LEPIR</name>
<dbReference type="AlphaFoldDB" id="A0A829D0N2"/>
<gene>
    <name evidence="1" type="ORF">LEP1GSC029_4930</name>
</gene>
<evidence type="ECO:0000313" key="2">
    <source>
        <dbReference type="Proteomes" id="UP000012329"/>
    </source>
</evidence>
<comment type="caution">
    <text evidence="1">The sequence shown here is derived from an EMBL/GenBank/DDBJ whole genome shotgun (WGS) entry which is preliminary data.</text>
</comment>
<protein>
    <submittedName>
        <fullName evidence="1">Uncharacterized protein</fullName>
    </submittedName>
</protein>
<sequence>MGEFKSEYDQFWFLYQKEIRAGESELIFRPFYSSYREEKSAYRFQTVLYPIYYSEETKYWKVWTFLFFFTGTSALHEDVGEDSDVLTPLLFWGWGDTAREKYFGFFPLAGKLRNKIGYSELSFFLFPIYTNWKYKDYEATSILWPFFLYASSETREEFRIFPLYSKKVHRGKYERYSILWPFFQWGSTFQDKKSRFIINFFFHFLDSKIQKPEI</sequence>
<accession>A0A829D0N2</accession>
<evidence type="ECO:0000313" key="1">
    <source>
        <dbReference type="EMBL" id="EMY04673.1"/>
    </source>
</evidence>
<dbReference type="EMBL" id="AFJL02000117">
    <property type="protein sequence ID" value="EMY04673.1"/>
    <property type="molecule type" value="Genomic_DNA"/>
</dbReference>
<proteinExistence type="predicted"/>